<dbReference type="GO" id="GO:0043622">
    <property type="term" value="P:cortical microtubule organization"/>
    <property type="evidence" value="ECO:0007669"/>
    <property type="project" value="TreeGrafter"/>
</dbReference>
<accession>A0A7N0TXE4</accession>
<keyword evidence="3" id="KW-1185">Reference proteome</keyword>
<dbReference type="EnsemblPlants" id="Kaladp0048s0286.1.v1.1">
    <property type="protein sequence ID" value="Kaladp0048s0286.1.v1.1"/>
    <property type="gene ID" value="Kaladp0048s0286.v1.1"/>
</dbReference>
<protein>
    <submittedName>
        <fullName evidence="2">Uncharacterized protein</fullName>
    </submittedName>
</protein>
<evidence type="ECO:0000313" key="3">
    <source>
        <dbReference type="Proteomes" id="UP000594263"/>
    </source>
</evidence>
<dbReference type="GO" id="GO:0055028">
    <property type="term" value="C:cortical microtubule"/>
    <property type="evidence" value="ECO:0007669"/>
    <property type="project" value="TreeGrafter"/>
</dbReference>
<sequence>MKYVTDNGCMCRSQSYFLHPGLRLSPLFFISSCQSTVLSSTLLSAPHCLQIQISHFPSSLGITNAITKRSHSVNNNSASGMNRSLKDSLLGGGINAPCRTGRSINGALPRESGENLDLFSKSRRGFSLASSDDSEVSMKLSRLSLGSGNVAINGVDDLLTFPYGGKNDYDWLLTPPGTPLIASSDSPHQQPTTLAPRSCSTSRNGSAVKNSRLSVMHTESNNSSKPTRSSSVTRPSVSASQHTSNSSNRSSSVLNISSASVPSYIRPSSPMARKPFVSRPSTAPSRPSLSRSTTPSTVRSTPSTSSIDKPRLSSNSRPSTPKSMTPTPPNLTSSTPRLNSRPSTPTRRLSAPSVSSTAPVTTPGRRLSSSGLATTTSGSRPSSPSLRQRPLLQASVIPTFPNETPSNLRTTLPDRALSAGRLRPGLSVTGKGKTDTPTLGNSARMQPSPVGTRWRVREPTAKVCVQSGGNTEKIKTCRTLHLQDSHMNKSISIPSTTLDNTGFVRSISKKSSDMVIRTLDIRNGTSSNIRQLSGTTLFPQSVRSSAGIKPQAVHTSNDFGSINIGSLPDDRAFFENGNHMSASVKCRNEEVCHLSAKTMELDIYDSARYDAILLKEDLKNMYWLHSFDGHFNQGSLFDAGFDTLPEPFDPL</sequence>
<dbReference type="OMA" id="QHNTDAP"/>
<reference evidence="2" key="1">
    <citation type="submission" date="2021-01" db="UniProtKB">
        <authorList>
            <consortium name="EnsemblPlants"/>
        </authorList>
    </citation>
    <scope>IDENTIFICATION</scope>
</reference>
<evidence type="ECO:0000256" key="1">
    <source>
        <dbReference type="SAM" id="MobiDB-lite"/>
    </source>
</evidence>
<feature type="region of interest" description="Disordered" evidence="1">
    <location>
        <begin position="416"/>
        <end position="451"/>
    </location>
</feature>
<feature type="compositionally biased region" description="Low complexity" evidence="1">
    <location>
        <begin position="220"/>
        <end position="263"/>
    </location>
</feature>
<feature type="compositionally biased region" description="Polar residues" evidence="1">
    <location>
        <begin position="435"/>
        <end position="445"/>
    </location>
</feature>
<evidence type="ECO:0000313" key="2">
    <source>
        <dbReference type="EnsemblPlants" id="Kaladp0048s0286.1.v1.1"/>
    </source>
</evidence>
<dbReference type="PANTHER" id="PTHR31949:SF2">
    <property type="entry name" value="OS05G0480600 PROTEIN"/>
    <property type="match status" value="1"/>
</dbReference>
<feature type="compositionally biased region" description="Low complexity" evidence="1">
    <location>
        <begin position="316"/>
        <end position="336"/>
    </location>
</feature>
<proteinExistence type="predicted"/>
<feature type="compositionally biased region" description="Polar residues" evidence="1">
    <location>
        <begin position="181"/>
        <end position="219"/>
    </location>
</feature>
<name>A0A7N0TXE4_KALFE</name>
<feature type="compositionally biased region" description="Low complexity" evidence="1">
    <location>
        <begin position="365"/>
        <end position="389"/>
    </location>
</feature>
<dbReference type="PANTHER" id="PTHR31949">
    <property type="entry name" value="GASTRIC MUCIN-LIKE PROTEIN"/>
    <property type="match status" value="1"/>
</dbReference>
<dbReference type="AlphaFoldDB" id="A0A7N0TXE4"/>
<feature type="region of interest" description="Disordered" evidence="1">
    <location>
        <begin position="180"/>
        <end position="389"/>
    </location>
</feature>
<feature type="compositionally biased region" description="Low complexity" evidence="1">
    <location>
        <begin position="278"/>
        <end position="306"/>
    </location>
</feature>
<dbReference type="Gramene" id="Kaladp0048s0286.1.v1.1">
    <property type="protein sequence ID" value="Kaladp0048s0286.1.v1.1"/>
    <property type="gene ID" value="Kaladp0048s0286.v1.1"/>
</dbReference>
<organism evidence="2 3">
    <name type="scientific">Kalanchoe fedtschenkoi</name>
    <name type="common">Lavender scallops</name>
    <name type="synonym">South American air plant</name>
    <dbReference type="NCBI Taxonomy" id="63787"/>
    <lineage>
        <taxon>Eukaryota</taxon>
        <taxon>Viridiplantae</taxon>
        <taxon>Streptophyta</taxon>
        <taxon>Embryophyta</taxon>
        <taxon>Tracheophyta</taxon>
        <taxon>Spermatophyta</taxon>
        <taxon>Magnoliopsida</taxon>
        <taxon>eudicotyledons</taxon>
        <taxon>Gunneridae</taxon>
        <taxon>Pentapetalae</taxon>
        <taxon>Saxifragales</taxon>
        <taxon>Crassulaceae</taxon>
        <taxon>Kalanchoe</taxon>
    </lineage>
</organism>
<dbReference type="Proteomes" id="UP000594263">
    <property type="component" value="Unplaced"/>
</dbReference>
<feature type="compositionally biased region" description="Polar residues" evidence="1">
    <location>
        <begin position="337"/>
        <end position="360"/>
    </location>
</feature>